<evidence type="ECO:0000256" key="1">
    <source>
        <dbReference type="SAM" id="MobiDB-lite"/>
    </source>
</evidence>
<dbReference type="OMA" id="FDMMELW"/>
<name>A0A1Y2M2H7_EPING</name>
<dbReference type="Proteomes" id="UP000193240">
    <property type="component" value="Unassembled WGS sequence"/>
</dbReference>
<feature type="region of interest" description="Disordered" evidence="1">
    <location>
        <begin position="1013"/>
        <end position="1033"/>
    </location>
</feature>
<feature type="compositionally biased region" description="Low complexity" evidence="1">
    <location>
        <begin position="281"/>
        <end position="290"/>
    </location>
</feature>
<feature type="region of interest" description="Disordered" evidence="1">
    <location>
        <begin position="368"/>
        <end position="484"/>
    </location>
</feature>
<dbReference type="STRING" id="105696.A0A1Y2M2H7"/>
<evidence type="ECO:0000313" key="4">
    <source>
        <dbReference type="Proteomes" id="UP000193240"/>
    </source>
</evidence>
<feature type="region of interest" description="Disordered" evidence="1">
    <location>
        <begin position="128"/>
        <end position="148"/>
    </location>
</feature>
<organism evidence="3 4">
    <name type="scientific">Epicoccum nigrum</name>
    <name type="common">Soil fungus</name>
    <name type="synonym">Epicoccum purpurascens</name>
    <dbReference type="NCBI Taxonomy" id="105696"/>
    <lineage>
        <taxon>Eukaryota</taxon>
        <taxon>Fungi</taxon>
        <taxon>Dikarya</taxon>
        <taxon>Ascomycota</taxon>
        <taxon>Pezizomycotina</taxon>
        <taxon>Dothideomycetes</taxon>
        <taxon>Pleosporomycetidae</taxon>
        <taxon>Pleosporales</taxon>
        <taxon>Pleosporineae</taxon>
        <taxon>Didymellaceae</taxon>
        <taxon>Epicoccum</taxon>
    </lineage>
</organism>
<dbReference type="SUPFAM" id="SSF46934">
    <property type="entry name" value="UBA-like"/>
    <property type="match status" value="1"/>
</dbReference>
<feature type="compositionally biased region" description="Low complexity" evidence="1">
    <location>
        <begin position="297"/>
        <end position="306"/>
    </location>
</feature>
<dbReference type="PROSITE" id="PS50030">
    <property type="entry name" value="UBA"/>
    <property type="match status" value="1"/>
</dbReference>
<dbReference type="EMBL" id="KZ107842">
    <property type="protein sequence ID" value="OSS50345.1"/>
    <property type="molecule type" value="Genomic_DNA"/>
</dbReference>
<dbReference type="CDD" id="cd14291">
    <property type="entry name" value="UBA1_NUB1_like"/>
    <property type="match status" value="1"/>
</dbReference>
<dbReference type="InterPro" id="IPR015940">
    <property type="entry name" value="UBA"/>
</dbReference>
<feature type="compositionally biased region" description="Polar residues" evidence="1">
    <location>
        <begin position="417"/>
        <end position="435"/>
    </location>
</feature>
<protein>
    <recommendedName>
        <fullName evidence="2">UBA domain-containing protein</fullName>
    </recommendedName>
</protein>
<dbReference type="Pfam" id="PF00627">
    <property type="entry name" value="UBA"/>
    <property type="match status" value="1"/>
</dbReference>
<dbReference type="Gene3D" id="1.10.8.10">
    <property type="entry name" value="DNA helicase RuvA subunit, C-terminal domain"/>
    <property type="match status" value="1"/>
</dbReference>
<feature type="region of interest" description="Disordered" evidence="1">
    <location>
        <begin position="250"/>
        <end position="311"/>
    </location>
</feature>
<sequence>MTTQVAHSLERPDTSIVSLECILQLQSLDAYRNQIQHQEGPLSTQLWIATPPPSTGSPASKDRTKKRMSFQRLRSKKSGTVLRAVPETTVSDSALLADERDASLSTYNAAKSCRSASSSPALVPISEDEASQGWTQHPTTSPTKHDSTLKTVSSYASLKGAIGTYKHGKIQWRLKDKHGLGAVKSTKPQIHVVIPSGAQDRSQPTVASSGHPGFAQVLSASAEIENVYDISPPTGTSKVMMRDSIVSPLNHPPVVPLGQLQLSTPTAPKPNPNPKHRKTDSTSTTSSVVSRESDAFSLHSTHSSETSVEEDNMRVLTKTMDEFQTFDAEYGPPPAIPPRRYAPCSSKQHVMFKPTCVIEPIRNAANGIVRRPTIHRRTSSSSSHRRSLDSTPGTGIINQAIIRSESKKSISESKGSPTLSEAEQELQRSLSTLSEDTFLGRLTDNDKLPSTPQLGKERNQHPWRKHMTRPSAEPAPLVPRKSSKRQSVINAELFRLSRVPNDHIASQITRGRSLQRGQRLSVQIPPVQLEGFVLPLEQKSVKAKPRIISATDAENVLHTILQSVDRFDDLFALATVSSGFYRVFKRHELDLIKHTLWKTSPAAWEFREIAFPGHDLLHDEDLETKRTFEEYTPTSYLNLQSHDTHILRETKLLIHEKCQSFVRAEISTALVDESAPSAARVNDALWRIWSFCKIFGSGKGREDDVVAQQDWLRGGVLAHQPACTFSVMSTDFMSDTLISAPDCFAKGNEGGLSAEQLFDMMELWNCLGVLLQGFQTRTAEARKHGIYDDTEIRGGDIDGEELMLDEWCHHLLSFGLADILELARPCYENNGTAFALAKDKGLTKWKPPVPGSSKRSFLKEAASRVYEDKLAHVYAESSIREVQKQMSKQRLHQHIQDLRTYRSNGQGLRVIRQSQDRPMSEWENVMSSLTRVHPPLPENNLTSHIPSFRPTSAIAQEISNHISELPAAEMPPPVLLAPLVIQTATERTVAQPLLPTPSSSVVSGSRSSLRRTIAQPLLPTPSGSTTSGAPDRTSIATSAMPSIIEHPVYITQSFHQLPYPDHPAFRNQRPHAATKEMDASLSSRGSSDSTRSSPAQIAHPVFHQHPAQVDIFDTPAYENTAGKAIHRIVEMGFTADQAREALRVTDAGDGLRVDRAVELLLSRQM</sequence>
<reference evidence="3 4" key="1">
    <citation type="journal article" date="2017" name="Genome Announc.">
        <title>Genome sequence of the saprophytic ascomycete Epicoccum nigrum ICMP 19927 strain isolated from New Zealand.</title>
        <authorList>
            <person name="Fokin M."/>
            <person name="Fleetwood D."/>
            <person name="Weir B.S."/>
            <person name="Villas-Boas S.G."/>
        </authorList>
    </citation>
    <scope>NUCLEOTIDE SEQUENCE [LARGE SCALE GENOMIC DNA]</scope>
    <source>
        <strain evidence="3 4">ICMP 19927</strain>
    </source>
</reference>
<dbReference type="AlphaFoldDB" id="A0A1Y2M2H7"/>
<proteinExistence type="predicted"/>
<evidence type="ECO:0000313" key="3">
    <source>
        <dbReference type="EMBL" id="OSS50345.1"/>
    </source>
</evidence>
<feature type="compositionally biased region" description="Polar residues" evidence="1">
    <location>
        <begin position="1021"/>
        <end position="1033"/>
    </location>
</feature>
<accession>A0A1Y2M2H7</accession>
<gene>
    <name evidence="3" type="ORF">B5807_04992</name>
</gene>
<feature type="region of interest" description="Disordered" evidence="1">
    <location>
        <begin position="1065"/>
        <end position="1095"/>
    </location>
</feature>
<evidence type="ECO:0000259" key="2">
    <source>
        <dbReference type="PROSITE" id="PS50030"/>
    </source>
</evidence>
<dbReference type="InterPro" id="IPR009060">
    <property type="entry name" value="UBA-like_sf"/>
</dbReference>
<feature type="domain" description="UBA" evidence="2">
    <location>
        <begin position="1115"/>
        <end position="1163"/>
    </location>
</feature>
<feature type="region of interest" description="Disordered" evidence="1">
    <location>
        <begin position="45"/>
        <end position="68"/>
    </location>
</feature>
<feature type="compositionally biased region" description="Polar residues" evidence="1">
    <location>
        <begin position="132"/>
        <end position="142"/>
    </location>
</feature>
<dbReference type="InParanoid" id="A0A1Y2M2H7"/>
<feature type="compositionally biased region" description="Low complexity" evidence="1">
    <location>
        <begin position="1080"/>
        <end position="1093"/>
    </location>
</feature>
<keyword evidence="4" id="KW-1185">Reference proteome</keyword>